<name>A0ACC0FX35_9ERIC</name>
<organism evidence="1 2">
    <name type="scientific">Camellia lanceoleosa</name>
    <dbReference type="NCBI Taxonomy" id="1840588"/>
    <lineage>
        <taxon>Eukaryota</taxon>
        <taxon>Viridiplantae</taxon>
        <taxon>Streptophyta</taxon>
        <taxon>Embryophyta</taxon>
        <taxon>Tracheophyta</taxon>
        <taxon>Spermatophyta</taxon>
        <taxon>Magnoliopsida</taxon>
        <taxon>eudicotyledons</taxon>
        <taxon>Gunneridae</taxon>
        <taxon>Pentapetalae</taxon>
        <taxon>asterids</taxon>
        <taxon>Ericales</taxon>
        <taxon>Theaceae</taxon>
        <taxon>Camellia</taxon>
    </lineage>
</organism>
<evidence type="ECO:0000313" key="1">
    <source>
        <dbReference type="EMBL" id="KAI7992635.1"/>
    </source>
</evidence>
<comment type="caution">
    <text evidence="1">The sequence shown here is derived from an EMBL/GenBank/DDBJ whole genome shotgun (WGS) entry which is preliminary data.</text>
</comment>
<gene>
    <name evidence="1" type="ORF">LOK49_LG12G01988</name>
</gene>
<reference evidence="1 2" key="1">
    <citation type="journal article" date="2022" name="Plant J.">
        <title>Chromosome-level genome of Camellia lanceoleosa provides a valuable resource for understanding genome evolution and self-incompatibility.</title>
        <authorList>
            <person name="Gong W."/>
            <person name="Xiao S."/>
            <person name="Wang L."/>
            <person name="Liao Z."/>
            <person name="Chang Y."/>
            <person name="Mo W."/>
            <person name="Hu G."/>
            <person name="Li W."/>
            <person name="Zhao G."/>
            <person name="Zhu H."/>
            <person name="Hu X."/>
            <person name="Ji K."/>
            <person name="Xiang X."/>
            <person name="Song Q."/>
            <person name="Yuan D."/>
            <person name="Jin S."/>
            <person name="Zhang L."/>
        </authorList>
    </citation>
    <scope>NUCLEOTIDE SEQUENCE [LARGE SCALE GENOMIC DNA]</scope>
    <source>
        <strain evidence="1">SQ_2022a</strain>
    </source>
</reference>
<dbReference type="EMBL" id="CM045770">
    <property type="protein sequence ID" value="KAI7992635.1"/>
    <property type="molecule type" value="Genomic_DNA"/>
</dbReference>
<keyword evidence="2" id="KW-1185">Reference proteome</keyword>
<accession>A0ACC0FX35</accession>
<dbReference type="Proteomes" id="UP001060215">
    <property type="component" value="Chromosome 13"/>
</dbReference>
<protein>
    <submittedName>
        <fullName evidence="1">Uncharacterized protein</fullName>
    </submittedName>
</protein>
<proteinExistence type="predicted"/>
<sequence>MFVSRALLGKHVDEKIQEVVELQEQHNFPYGVLIDAPPTSEEFIPTSRFFRGSETITARNKGKYLMDDELSNGNHQRWQPLTSVTNQYRQPPPLNSSKVVTTVVCPCPTSPITMSKGSCNHLAHSDYTHTSTSQPSSQKP</sequence>
<evidence type="ECO:0000313" key="2">
    <source>
        <dbReference type="Proteomes" id="UP001060215"/>
    </source>
</evidence>